<evidence type="ECO:0000256" key="1">
    <source>
        <dbReference type="ARBA" id="ARBA00023015"/>
    </source>
</evidence>
<feature type="domain" description="HTH araC/xylS-type" evidence="4">
    <location>
        <begin position="182"/>
        <end position="280"/>
    </location>
</feature>
<evidence type="ECO:0000256" key="3">
    <source>
        <dbReference type="ARBA" id="ARBA00023163"/>
    </source>
</evidence>
<dbReference type="AlphaFoldDB" id="A0AAU9CMW0"/>
<evidence type="ECO:0000313" key="5">
    <source>
        <dbReference type="EMBL" id="BDD09363.1"/>
    </source>
</evidence>
<dbReference type="InterPro" id="IPR009057">
    <property type="entry name" value="Homeodomain-like_sf"/>
</dbReference>
<gene>
    <name evidence="5" type="ORF">FUAX_17950</name>
</gene>
<dbReference type="InterPro" id="IPR018060">
    <property type="entry name" value="HTH_AraC"/>
</dbReference>
<dbReference type="PANTHER" id="PTHR43280:SF32">
    <property type="entry name" value="TRANSCRIPTIONAL REGULATORY PROTEIN"/>
    <property type="match status" value="1"/>
</dbReference>
<dbReference type="PRINTS" id="PR00032">
    <property type="entry name" value="HTHARAC"/>
</dbReference>
<dbReference type="SUPFAM" id="SSF51215">
    <property type="entry name" value="Regulatory protein AraC"/>
    <property type="match status" value="1"/>
</dbReference>
<organism evidence="5 6">
    <name type="scientific">Fulvitalea axinellae</name>
    <dbReference type="NCBI Taxonomy" id="1182444"/>
    <lineage>
        <taxon>Bacteria</taxon>
        <taxon>Pseudomonadati</taxon>
        <taxon>Bacteroidota</taxon>
        <taxon>Cytophagia</taxon>
        <taxon>Cytophagales</taxon>
        <taxon>Persicobacteraceae</taxon>
        <taxon>Fulvitalea</taxon>
    </lineage>
</organism>
<dbReference type="RefSeq" id="WP_338394572.1">
    <property type="nucleotide sequence ID" value="NZ_AP025314.1"/>
</dbReference>
<evidence type="ECO:0000313" key="6">
    <source>
        <dbReference type="Proteomes" id="UP001348817"/>
    </source>
</evidence>
<evidence type="ECO:0000256" key="2">
    <source>
        <dbReference type="ARBA" id="ARBA00023125"/>
    </source>
</evidence>
<dbReference type="InterPro" id="IPR003313">
    <property type="entry name" value="AraC-bd"/>
</dbReference>
<keyword evidence="1" id="KW-0805">Transcription regulation</keyword>
<dbReference type="SMART" id="SM00342">
    <property type="entry name" value="HTH_ARAC"/>
    <property type="match status" value="1"/>
</dbReference>
<dbReference type="InterPro" id="IPR037923">
    <property type="entry name" value="HTH-like"/>
</dbReference>
<dbReference type="GO" id="GO:0043565">
    <property type="term" value="F:sequence-specific DNA binding"/>
    <property type="evidence" value="ECO:0007669"/>
    <property type="project" value="InterPro"/>
</dbReference>
<dbReference type="EMBL" id="AP025314">
    <property type="protein sequence ID" value="BDD09363.1"/>
    <property type="molecule type" value="Genomic_DNA"/>
</dbReference>
<name>A0AAU9CMW0_9BACT</name>
<sequence length="282" mass="32930">MKDIPIRTVQPSDFTGNFTIRNLSDVLMDKDMNEGLHRHDFYFLLILRKGEGEHHIDFQHYPVGDRMVFLIRPWQVHQLRLKRGNKGYLLFFDASFYPSKEPQRMAMLRKVALTNAYTLPQSEFARLLSVAESIFEEYKGRGFAYKEAVKAYLEIIFIELGRQCRTGVDERNPDSLKRLQLEEFLDLLETRICEQKQVSYYAERLSLTPYQLNAMTKRALGATCSQLITKQIVLEAKRNLLATSSQVNEIAHGLGYEDPAYFIRFFKKQTGFTPEAFRKNFS</sequence>
<dbReference type="InterPro" id="IPR020449">
    <property type="entry name" value="Tscrpt_reg_AraC-type_HTH"/>
</dbReference>
<dbReference type="Pfam" id="PF02311">
    <property type="entry name" value="AraC_binding"/>
    <property type="match status" value="1"/>
</dbReference>
<dbReference type="Pfam" id="PF12833">
    <property type="entry name" value="HTH_18"/>
    <property type="match status" value="1"/>
</dbReference>
<dbReference type="SUPFAM" id="SSF46689">
    <property type="entry name" value="Homeodomain-like"/>
    <property type="match status" value="1"/>
</dbReference>
<keyword evidence="3" id="KW-0804">Transcription</keyword>
<keyword evidence="6" id="KW-1185">Reference proteome</keyword>
<accession>A0AAU9CMW0</accession>
<proteinExistence type="predicted"/>
<dbReference type="PANTHER" id="PTHR43280">
    <property type="entry name" value="ARAC-FAMILY TRANSCRIPTIONAL REGULATOR"/>
    <property type="match status" value="1"/>
</dbReference>
<dbReference type="Gene3D" id="1.10.10.60">
    <property type="entry name" value="Homeodomain-like"/>
    <property type="match status" value="1"/>
</dbReference>
<dbReference type="PROSITE" id="PS01124">
    <property type="entry name" value="HTH_ARAC_FAMILY_2"/>
    <property type="match status" value="1"/>
</dbReference>
<reference evidence="5 6" key="1">
    <citation type="submission" date="2021-12" db="EMBL/GenBank/DDBJ databases">
        <title>Genome sequencing of bacteria with rrn-lacking chromosome and rrn-plasmid.</title>
        <authorList>
            <person name="Anda M."/>
            <person name="Iwasaki W."/>
        </authorList>
    </citation>
    <scope>NUCLEOTIDE SEQUENCE [LARGE SCALE GENOMIC DNA]</scope>
    <source>
        <strain evidence="5 6">DSM 100852</strain>
    </source>
</reference>
<protein>
    <submittedName>
        <fullName evidence="5">Transcriptional regulator</fullName>
    </submittedName>
</protein>
<dbReference type="KEGG" id="fax:FUAX_17950"/>
<dbReference type="InterPro" id="IPR014710">
    <property type="entry name" value="RmlC-like_jellyroll"/>
</dbReference>
<dbReference type="GO" id="GO:0003700">
    <property type="term" value="F:DNA-binding transcription factor activity"/>
    <property type="evidence" value="ECO:0007669"/>
    <property type="project" value="InterPro"/>
</dbReference>
<dbReference type="Gene3D" id="2.60.120.10">
    <property type="entry name" value="Jelly Rolls"/>
    <property type="match status" value="1"/>
</dbReference>
<keyword evidence="2" id="KW-0238">DNA-binding</keyword>
<dbReference type="Proteomes" id="UP001348817">
    <property type="component" value="Chromosome"/>
</dbReference>
<evidence type="ECO:0000259" key="4">
    <source>
        <dbReference type="PROSITE" id="PS01124"/>
    </source>
</evidence>